<accession>A0ABT5UFG8</accession>
<feature type="transmembrane region" description="Helical" evidence="1">
    <location>
        <begin position="12"/>
        <end position="36"/>
    </location>
</feature>
<keyword evidence="3" id="KW-1185">Reference proteome</keyword>
<reference evidence="2 3" key="1">
    <citation type="submission" date="2022-11" db="EMBL/GenBank/DDBJ databases">
        <title>Spartinivicinus poritis sp. nov., isolated from scleractinian coral Porites lutea.</title>
        <authorList>
            <person name="Zhang G."/>
            <person name="Cai L."/>
            <person name="Wei Q."/>
        </authorList>
    </citation>
    <scope>NUCLEOTIDE SEQUENCE [LARGE SCALE GENOMIC DNA]</scope>
    <source>
        <strain evidence="2 3">A2-2</strain>
    </source>
</reference>
<organism evidence="2 3">
    <name type="scientific">Spartinivicinus poritis</name>
    <dbReference type="NCBI Taxonomy" id="2994640"/>
    <lineage>
        <taxon>Bacteria</taxon>
        <taxon>Pseudomonadati</taxon>
        <taxon>Pseudomonadota</taxon>
        <taxon>Gammaproteobacteria</taxon>
        <taxon>Oceanospirillales</taxon>
        <taxon>Zooshikellaceae</taxon>
        <taxon>Spartinivicinus</taxon>
    </lineage>
</organism>
<keyword evidence="1" id="KW-1133">Transmembrane helix</keyword>
<evidence type="ECO:0000256" key="1">
    <source>
        <dbReference type="SAM" id="Phobius"/>
    </source>
</evidence>
<feature type="transmembrane region" description="Helical" evidence="1">
    <location>
        <begin position="85"/>
        <end position="105"/>
    </location>
</feature>
<keyword evidence="1" id="KW-0812">Transmembrane</keyword>
<feature type="transmembrane region" description="Helical" evidence="1">
    <location>
        <begin position="43"/>
        <end position="65"/>
    </location>
</feature>
<dbReference type="Proteomes" id="UP001528823">
    <property type="component" value="Unassembled WGS sequence"/>
</dbReference>
<keyword evidence="1" id="KW-0472">Membrane</keyword>
<proteinExistence type="predicted"/>
<evidence type="ECO:0000313" key="2">
    <source>
        <dbReference type="EMBL" id="MDE1465131.1"/>
    </source>
</evidence>
<gene>
    <name evidence="2" type="ORF">ORQ98_24520</name>
</gene>
<protein>
    <submittedName>
        <fullName evidence="2">Uncharacterized protein</fullName>
    </submittedName>
</protein>
<comment type="caution">
    <text evidence="2">The sequence shown here is derived from an EMBL/GenBank/DDBJ whole genome shotgun (WGS) entry which is preliminary data.</text>
</comment>
<dbReference type="RefSeq" id="WP_274691442.1">
    <property type="nucleotide sequence ID" value="NZ_JAPMOU010000052.1"/>
</dbReference>
<dbReference type="EMBL" id="JAPMOU010000052">
    <property type="protein sequence ID" value="MDE1465131.1"/>
    <property type="molecule type" value="Genomic_DNA"/>
</dbReference>
<sequence>MNIVKVTNKIALVMIVLLVYWVFIFTCSTVFGFKVFRENMSEIFLLSILGIFAVLLGSIIINIMFNLTAIAEGKKYTENVPKDKYKYTLLGFLGSLVVIFMLLYLGDIATSKKKEDYLVSSASALIGEQQDIMERLSRYSFSRKYIESASHDIKVLSKVEEKFPEVTVIARDSLNGKQLLLGFSSYSGLGSEEKALRVNYILSTSSEERQYLNSVFDGRVSSHRFSSSDGRYEIYYPVKTDQGIIVIHLSQYSRYGKMGS</sequence>
<evidence type="ECO:0000313" key="3">
    <source>
        <dbReference type="Proteomes" id="UP001528823"/>
    </source>
</evidence>
<name>A0ABT5UFG8_9GAMM</name>